<dbReference type="CDD" id="cd22191">
    <property type="entry name" value="DPBB_RlpA_EXP_N-like"/>
    <property type="match status" value="2"/>
</dbReference>
<feature type="region of interest" description="Disordered" evidence="2">
    <location>
        <begin position="208"/>
        <end position="269"/>
    </location>
</feature>
<evidence type="ECO:0000256" key="2">
    <source>
        <dbReference type="SAM" id="MobiDB-lite"/>
    </source>
</evidence>
<dbReference type="Gene3D" id="2.40.40.10">
    <property type="entry name" value="RlpA-like domain"/>
    <property type="match status" value="2"/>
</dbReference>
<gene>
    <name evidence="4" type="ORF">BG006_009760</name>
</gene>
<evidence type="ECO:0000256" key="1">
    <source>
        <dbReference type="ARBA" id="ARBA00022729"/>
    </source>
</evidence>
<proteinExistence type="predicted"/>
<feature type="compositionally biased region" description="Pro residues" evidence="2">
    <location>
        <begin position="248"/>
        <end position="257"/>
    </location>
</feature>
<dbReference type="AlphaFoldDB" id="A0A9P5SEA8"/>
<sequence>MAPIPRILANPLSIITGALFGAISGPDSTLPGNGTNATVWDTDYKGSASFQNLTLVSSPVPSNASTPIPSTSSLVYYTNQPDTYLGCDNKTFTAWDNVVLMNSLQFGDVSSSNTTCGEWVMIHNRKNTYQKSLAKVVGRCNECAYGSVSLSIPSLDDLAPSLPFYDMIFDPDSSLTVNNLTDPINPLPVESTPISPYELVPIVWGLSDPPNKPEPTTATLKPTTSTTLTTTIKTTKSASPKPTKTSKPAPPPSPKPTKPAGKEFSGRGTWYSDTTGQCEHRYSQSDMIVAVNEAQMGNGKNLCGRKLLVTAKGSSASVVVTVVDMCPSKYCDFGDLDLSQGAFKKFAGLGKGVLELSWTFV</sequence>
<dbReference type="SUPFAM" id="SSF50685">
    <property type="entry name" value="Barwin-like endoglucanases"/>
    <property type="match status" value="1"/>
</dbReference>
<evidence type="ECO:0000313" key="5">
    <source>
        <dbReference type="Proteomes" id="UP000696485"/>
    </source>
</evidence>
<keyword evidence="5" id="KW-1185">Reference proteome</keyword>
<dbReference type="PANTHER" id="PTHR31836">
    <property type="match status" value="1"/>
</dbReference>
<feature type="compositionally biased region" description="Low complexity" evidence="2">
    <location>
        <begin position="214"/>
        <end position="247"/>
    </location>
</feature>
<name>A0A9P5SEA8_9FUNG</name>
<protein>
    <recommendedName>
        <fullName evidence="3">RlpA-like protein double-psi beta-barrel domain-containing protein</fullName>
    </recommendedName>
</protein>
<keyword evidence="1" id="KW-0732">Signal</keyword>
<comment type="caution">
    <text evidence="4">The sequence shown here is derived from an EMBL/GenBank/DDBJ whole genome shotgun (WGS) entry which is preliminary data.</text>
</comment>
<dbReference type="PANTHER" id="PTHR31836:SF28">
    <property type="entry name" value="SRCR DOMAIN-CONTAINING PROTEIN-RELATED"/>
    <property type="match status" value="1"/>
</dbReference>
<evidence type="ECO:0000313" key="4">
    <source>
        <dbReference type="EMBL" id="KAF9326861.1"/>
    </source>
</evidence>
<dbReference type="InterPro" id="IPR009009">
    <property type="entry name" value="RlpA-like_DPBB"/>
</dbReference>
<dbReference type="Proteomes" id="UP000696485">
    <property type="component" value="Unassembled WGS sequence"/>
</dbReference>
<reference evidence="4" key="1">
    <citation type="journal article" date="2020" name="Fungal Divers.">
        <title>Resolving the Mortierellaceae phylogeny through synthesis of multi-gene phylogenetics and phylogenomics.</title>
        <authorList>
            <person name="Vandepol N."/>
            <person name="Liber J."/>
            <person name="Desiro A."/>
            <person name="Na H."/>
            <person name="Kennedy M."/>
            <person name="Barry K."/>
            <person name="Grigoriev I.V."/>
            <person name="Miller A.N."/>
            <person name="O'Donnell K."/>
            <person name="Stajich J.E."/>
            <person name="Bonito G."/>
        </authorList>
    </citation>
    <scope>NUCLEOTIDE SEQUENCE</scope>
    <source>
        <strain evidence="4">NVP1</strain>
    </source>
</reference>
<dbReference type="InterPro" id="IPR036908">
    <property type="entry name" value="RlpA-like_sf"/>
</dbReference>
<dbReference type="EMBL" id="JAAAUY010000728">
    <property type="protein sequence ID" value="KAF9326861.1"/>
    <property type="molecule type" value="Genomic_DNA"/>
</dbReference>
<evidence type="ECO:0000259" key="3">
    <source>
        <dbReference type="Pfam" id="PF03330"/>
    </source>
</evidence>
<feature type="domain" description="RlpA-like protein double-psi beta-barrel" evidence="3">
    <location>
        <begin position="265"/>
        <end position="355"/>
    </location>
</feature>
<organism evidence="4 5">
    <name type="scientific">Podila minutissima</name>
    <dbReference type="NCBI Taxonomy" id="64525"/>
    <lineage>
        <taxon>Eukaryota</taxon>
        <taxon>Fungi</taxon>
        <taxon>Fungi incertae sedis</taxon>
        <taxon>Mucoromycota</taxon>
        <taxon>Mortierellomycotina</taxon>
        <taxon>Mortierellomycetes</taxon>
        <taxon>Mortierellales</taxon>
        <taxon>Mortierellaceae</taxon>
        <taxon>Podila</taxon>
    </lineage>
</organism>
<dbReference type="InterPro" id="IPR051477">
    <property type="entry name" value="Expansin_CellWall"/>
</dbReference>
<dbReference type="Pfam" id="PF03330">
    <property type="entry name" value="DPBB_1"/>
    <property type="match status" value="1"/>
</dbReference>
<accession>A0A9P5SEA8</accession>